<reference evidence="2 3" key="1">
    <citation type="submission" date="2024-04" db="EMBL/GenBank/DDBJ databases">
        <authorList>
            <person name="Fracassetti M."/>
        </authorList>
    </citation>
    <scope>NUCLEOTIDE SEQUENCE [LARGE SCALE GENOMIC DNA]</scope>
</reference>
<evidence type="ECO:0000313" key="3">
    <source>
        <dbReference type="Proteomes" id="UP001497516"/>
    </source>
</evidence>
<accession>A0AAV2CSH2</accession>
<proteinExistence type="predicted"/>
<dbReference type="EMBL" id="OZ034814">
    <property type="protein sequence ID" value="CAL1359377.1"/>
    <property type="molecule type" value="Genomic_DNA"/>
</dbReference>
<sequence>MKEVLIGVLQSREPNPENRPAAVKMVAEAVMGAAATTGGKPSRAAAGADDALAAVASNETAVSVAGATAAGAAGATTVVGGRRGCGRGGGWIGRRRGTRPGRSVRASL</sequence>
<organism evidence="2 3">
    <name type="scientific">Linum trigynum</name>
    <dbReference type="NCBI Taxonomy" id="586398"/>
    <lineage>
        <taxon>Eukaryota</taxon>
        <taxon>Viridiplantae</taxon>
        <taxon>Streptophyta</taxon>
        <taxon>Embryophyta</taxon>
        <taxon>Tracheophyta</taxon>
        <taxon>Spermatophyta</taxon>
        <taxon>Magnoliopsida</taxon>
        <taxon>eudicotyledons</taxon>
        <taxon>Gunneridae</taxon>
        <taxon>Pentapetalae</taxon>
        <taxon>rosids</taxon>
        <taxon>fabids</taxon>
        <taxon>Malpighiales</taxon>
        <taxon>Linaceae</taxon>
        <taxon>Linum</taxon>
    </lineage>
</organism>
<dbReference type="Proteomes" id="UP001497516">
    <property type="component" value="Chromosome 10"/>
</dbReference>
<feature type="compositionally biased region" description="Gly residues" evidence="1">
    <location>
        <begin position="81"/>
        <end position="92"/>
    </location>
</feature>
<evidence type="ECO:0000256" key="1">
    <source>
        <dbReference type="SAM" id="MobiDB-lite"/>
    </source>
</evidence>
<protein>
    <submittedName>
        <fullName evidence="2">Uncharacterized protein</fullName>
    </submittedName>
</protein>
<feature type="region of interest" description="Disordered" evidence="1">
    <location>
        <begin position="78"/>
        <end position="108"/>
    </location>
</feature>
<evidence type="ECO:0000313" key="2">
    <source>
        <dbReference type="EMBL" id="CAL1359377.1"/>
    </source>
</evidence>
<name>A0AAV2CSH2_9ROSI</name>
<keyword evidence="3" id="KW-1185">Reference proteome</keyword>
<dbReference type="AlphaFoldDB" id="A0AAV2CSH2"/>
<gene>
    <name evidence="2" type="ORF">LTRI10_LOCUS6867</name>
</gene>